<evidence type="ECO:0000313" key="1">
    <source>
        <dbReference type="EMBL" id="GFS29216.1"/>
    </source>
</evidence>
<name>A0A8X6I3E3_NEPPI</name>
<proteinExistence type="predicted"/>
<dbReference type="Proteomes" id="UP000887013">
    <property type="component" value="Unassembled WGS sequence"/>
</dbReference>
<gene>
    <name evidence="1" type="ORF">NPIL_655851</name>
</gene>
<organism evidence="1 2">
    <name type="scientific">Nephila pilipes</name>
    <name type="common">Giant wood spider</name>
    <name type="synonym">Nephila maculata</name>
    <dbReference type="NCBI Taxonomy" id="299642"/>
    <lineage>
        <taxon>Eukaryota</taxon>
        <taxon>Metazoa</taxon>
        <taxon>Ecdysozoa</taxon>
        <taxon>Arthropoda</taxon>
        <taxon>Chelicerata</taxon>
        <taxon>Arachnida</taxon>
        <taxon>Araneae</taxon>
        <taxon>Araneomorphae</taxon>
        <taxon>Entelegynae</taxon>
        <taxon>Araneoidea</taxon>
        <taxon>Nephilidae</taxon>
        <taxon>Nephila</taxon>
    </lineage>
</organism>
<dbReference type="AlphaFoldDB" id="A0A8X6I3E3"/>
<reference evidence="1" key="1">
    <citation type="submission" date="2020-08" db="EMBL/GenBank/DDBJ databases">
        <title>Multicomponent nature underlies the extraordinary mechanical properties of spider dragline silk.</title>
        <authorList>
            <person name="Kono N."/>
            <person name="Nakamura H."/>
            <person name="Mori M."/>
            <person name="Yoshida Y."/>
            <person name="Ohtoshi R."/>
            <person name="Malay A.D."/>
            <person name="Moran D.A.P."/>
            <person name="Tomita M."/>
            <person name="Numata K."/>
            <person name="Arakawa K."/>
        </authorList>
    </citation>
    <scope>NUCLEOTIDE SEQUENCE</scope>
</reference>
<accession>A0A8X6I3E3</accession>
<keyword evidence="2" id="KW-1185">Reference proteome</keyword>
<protein>
    <submittedName>
        <fullName evidence="1">Uncharacterized protein</fullName>
    </submittedName>
</protein>
<comment type="caution">
    <text evidence="1">The sequence shown here is derived from an EMBL/GenBank/DDBJ whole genome shotgun (WGS) entry which is preliminary data.</text>
</comment>
<sequence>MTLKVRKDNIPNHCTRISLWLLSPPFLIYHLPPNKARMTTNGGQHYHPCIFRERCGNVRVSPESTGSQDTGVVSFFYEINPPMWVFIKILP</sequence>
<dbReference type="EMBL" id="BMAW01041543">
    <property type="protein sequence ID" value="GFS29216.1"/>
    <property type="molecule type" value="Genomic_DNA"/>
</dbReference>
<evidence type="ECO:0000313" key="2">
    <source>
        <dbReference type="Proteomes" id="UP000887013"/>
    </source>
</evidence>